<protein>
    <recommendedName>
        <fullName evidence="1">C2H2-type domain-containing protein</fullName>
    </recommendedName>
</protein>
<dbReference type="EMBL" id="FNWL01000005">
    <property type="protein sequence ID" value="SEH18029.1"/>
    <property type="molecule type" value="Genomic_DNA"/>
</dbReference>
<keyword evidence="3" id="KW-1185">Reference proteome</keyword>
<dbReference type="AlphaFoldDB" id="A0A1H6G4R3"/>
<evidence type="ECO:0000259" key="1">
    <source>
        <dbReference type="PROSITE" id="PS50157"/>
    </source>
</evidence>
<organism evidence="2 3">
    <name type="scientific">Natronorubrum sediminis</name>
    <dbReference type="NCBI Taxonomy" id="640943"/>
    <lineage>
        <taxon>Archaea</taxon>
        <taxon>Methanobacteriati</taxon>
        <taxon>Methanobacteriota</taxon>
        <taxon>Stenosarchaea group</taxon>
        <taxon>Halobacteria</taxon>
        <taxon>Halobacteriales</taxon>
        <taxon>Natrialbaceae</taxon>
        <taxon>Natronorubrum</taxon>
    </lineage>
</organism>
<gene>
    <name evidence="2" type="ORF">SAMN04487967_3554</name>
</gene>
<sequence length="44" mass="5096">MVAQSQRDDGTWWECEDCGLLFDDKSDASEHEKRCDASEPTYIQ</sequence>
<reference evidence="3" key="1">
    <citation type="submission" date="2016-10" db="EMBL/GenBank/DDBJ databases">
        <authorList>
            <person name="Varghese N."/>
            <person name="Submissions S."/>
        </authorList>
    </citation>
    <scope>NUCLEOTIDE SEQUENCE [LARGE SCALE GENOMIC DNA]</scope>
    <source>
        <strain evidence="3">CGMCC 1.8981</strain>
    </source>
</reference>
<name>A0A1H6G4R3_9EURY</name>
<evidence type="ECO:0000313" key="3">
    <source>
        <dbReference type="Proteomes" id="UP000199112"/>
    </source>
</evidence>
<feature type="domain" description="C2H2-type" evidence="1">
    <location>
        <begin position="13"/>
        <end position="40"/>
    </location>
</feature>
<dbReference type="Proteomes" id="UP000199112">
    <property type="component" value="Unassembled WGS sequence"/>
</dbReference>
<dbReference type="RefSeq" id="WP_281246658.1">
    <property type="nucleotide sequence ID" value="NZ_FNWL01000005.1"/>
</dbReference>
<dbReference type="InterPro" id="IPR013087">
    <property type="entry name" value="Znf_C2H2_type"/>
</dbReference>
<accession>A0A1H6G4R3</accession>
<evidence type="ECO:0000313" key="2">
    <source>
        <dbReference type="EMBL" id="SEH18029.1"/>
    </source>
</evidence>
<dbReference type="PROSITE" id="PS50157">
    <property type="entry name" value="ZINC_FINGER_C2H2_2"/>
    <property type="match status" value="1"/>
</dbReference>
<dbReference type="Pfam" id="PF23447">
    <property type="entry name" value="DUF7128"/>
    <property type="match status" value="1"/>
</dbReference>
<proteinExistence type="predicted"/>
<dbReference type="InterPro" id="IPR055552">
    <property type="entry name" value="DUF7128"/>
</dbReference>